<accession>A0A2M9HSW5</accession>
<proteinExistence type="predicted"/>
<dbReference type="InterPro" id="IPR029035">
    <property type="entry name" value="DHS-like_NAD/FAD-binding_dom"/>
</dbReference>
<dbReference type="Pfam" id="PF13289">
    <property type="entry name" value="SIR2_2"/>
    <property type="match status" value="1"/>
</dbReference>
<organism evidence="1 2">
    <name type="scientific">Bifidobacterium scaligerum</name>
    <dbReference type="NCBI Taxonomy" id="2052656"/>
    <lineage>
        <taxon>Bacteria</taxon>
        <taxon>Bacillati</taxon>
        <taxon>Actinomycetota</taxon>
        <taxon>Actinomycetes</taxon>
        <taxon>Bifidobacteriales</taxon>
        <taxon>Bifidobacteriaceae</taxon>
        <taxon>Bifidobacterium</taxon>
    </lineage>
</organism>
<evidence type="ECO:0000313" key="1">
    <source>
        <dbReference type="EMBL" id="PJM79904.1"/>
    </source>
</evidence>
<name>A0A2M9HSW5_9BIFI</name>
<dbReference type="RefSeq" id="WP_100495676.1">
    <property type="nucleotide sequence ID" value="NZ_PGLQ01000001.1"/>
</dbReference>
<gene>
    <name evidence="1" type="ORF">CUU80_01845</name>
</gene>
<dbReference type="SUPFAM" id="SSF52467">
    <property type="entry name" value="DHS-like NAD/FAD-binding domain"/>
    <property type="match status" value="1"/>
</dbReference>
<protein>
    <submittedName>
        <fullName evidence="1">Uncharacterized protein</fullName>
    </submittedName>
</protein>
<sequence length="1175" mass="135744">MWITCDVNVPESLLDAFQEDRVVFFVGAGASYNPPANLPLYKELVEQLAYEAGVHSPGYDEQLDRFVGLLPENFNAHSATKRIIEKSDAKYNETHEAIVRLADAIGTPRIVTTNYDLLLESAAKENSINLRREYAGPAVPRGSSFSGLLHIHGSINSPDDELVLDDRDFANAYISEAWATRFLLQLFESYSVVFIGYGFTDPIMRYLALGVSSYAQPRYAFVADGSDRDDEWHRSGIEIISYPSVNAHQALPDVLNALSNHLSATYMSQRNRISDIVSNGVPSGYVESDYMKLQLQTVSGIRCFIQSVNDDTKRMWLKWITEDTDLSKCFSDSIEVDWYKAMINWFVVEFVQRAEEQNVVLSVIGKYQNHMSDHLFHQLCMISSHMASKENGNAFIPVFTVCMTSIMGYSAPRTMRELDATVEALEEMNPDIKWEIANQFIRPYLRLRATFEADEKPYAYVDWPCSSVSFSRDAVDDVFTGPVTVYQARFAERKIREAYSLLQAYGSKEMTSVLLRPSIERHEQNKRMRDLQNYFVSLLRTYVEEHSTDAPRHAERWILSNVPLLQRLAVHAIGISEKTGDEKIQWLIDHHLIYDYETRHEVFTVLKNAVTDLSSDMCTRLLRCMQESVHDIDNEGAVARYQYDLLEWMLRFVPQWGEAKEWMTELAEDNKFVPNKNPDFSVWFEEMRFVDSDLSDEAFIDLLRNMPTRLKRLLFGGSQPEDMLIHFNASAYRQQIARIVKEEPSVGLILWNFLDSFANEGLVDWYKCAVVDGWSDADCSEPQNEIIDIMYRLSSMTDEMVSSISNFLSWQMFSNKTDFTERSLAVMDEVANKIWINNNINFNPDTNEYWSNNPYTYSLNCWPGRIAHYWVGRIRLRYVNTNNDWSGMNESEKRALNLLFECNHTFDSSVKSVLLHEINLLHMLDSTYIESKLPKIFNDVDTVLIWESMFPHPRLSNRLLAMGFFDSCCNLLERCDELKNNTRFLADYIFNILSYADISEKQKDRVLRGTLVAKDESFRVAFMKSIAWYFEFRLDSKEKTAIWSSWLSNYIDSRSKNKSRDWEQDERLEFSKMIPYLEKYAGEGMKALGDRFPSYSDFDITSCFAKGLPDCLQERDASTIMSYYRSVACQCPDGFCPPCLSEFVSKLKDTLKPDVYESFERKCIEKGLIDGKTSA</sequence>
<dbReference type="OrthoDB" id="5509947at2"/>
<dbReference type="EMBL" id="PGLQ01000001">
    <property type="protein sequence ID" value="PJM79904.1"/>
    <property type="molecule type" value="Genomic_DNA"/>
</dbReference>
<dbReference type="Gene3D" id="3.40.50.1220">
    <property type="entry name" value="TPP-binding domain"/>
    <property type="match status" value="1"/>
</dbReference>
<reference evidence="1 2" key="1">
    <citation type="submission" date="2017-11" db="EMBL/GenBank/DDBJ databases">
        <title>Draft genome sequences of strains TRE 1, TRE D, TRE H and TRI 7, isolated from tamarins, belonging to four potential novel Bifidobacterium species.</title>
        <authorList>
            <person name="Mattarelli P."/>
            <person name="Modesto M."/>
            <person name="Bonetti A."/>
            <person name="Puglisi E."/>
            <person name="Morelli L."/>
        </authorList>
    </citation>
    <scope>NUCLEOTIDE SEQUENCE [LARGE SCALE GENOMIC DNA]</scope>
    <source>
        <strain evidence="2">TRED</strain>
    </source>
</reference>
<keyword evidence="2" id="KW-1185">Reference proteome</keyword>
<dbReference type="Proteomes" id="UP000228755">
    <property type="component" value="Unassembled WGS sequence"/>
</dbReference>
<evidence type="ECO:0000313" key="2">
    <source>
        <dbReference type="Proteomes" id="UP000228755"/>
    </source>
</evidence>
<dbReference type="AlphaFoldDB" id="A0A2M9HSW5"/>
<comment type="caution">
    <text evidence="1">The sequence shown here is derived from an EMBL/GenBank/DDBJ whole genome shotgun (WGS) entry which is preliminary data.</text>
</comment>